<dbReference type="PANTHER" id="PTHR45224:SF3">
    <property type="entry name" value="OS11G0506300 PROTEIN"/>
    <property type="match status" value="1"/>
</dbReference>
<dbReference type="Proteomes" id="UP000275267">
    <property type="component" value="Unassembled WGS sequence"/>
</dbReference>
<proteinExistence type="predicted"/>
<keyword evidence="2" id="KW-1185">Reference proteome</keyword>
<reference evidence="2" key="1">
    <citation type="journal article" date="2019" name="Nat. Commun.">
        <title>The genome of broomcorn millet.</title>
        <authorList>
            <person name="Zou C."/>
            <person name="Miki D."/>
            <person name="Li D."/>
            <person name="Tang Q."/>
            <person name="Xiao L."/>
            <person name="Rajput S."/>
            <person name="Deng P."/>
            <person name="Jia W."/>
            <person name="Huang R."/>
            <person name="Zhang M."/>
            <person name="Sun Y."/>
            <person name="Hu J."/>
            <person name="Fu X."/>
            <person name="Schnable P.S."/>
            <person name="Li F."/>
            <person name="Zhang H."/>
            <person name="Feng B."/>
            <person name="Zhu X."/>
            <person name="Liu R."/>
            <person name="Schnable J.C."/>
            <person name="Zhu J.-K."/>
            <person name="Zhang H."/>
        </authorList>
    </citation>
    <scope>NUCLEOTIDE SEQUENCE [LARGE SCALE GENOMIC DNA]</scope>
</reference>
<organism evidence="1 2">
    <name type="scientific">Panicum miliaceum</name>
    <name type="common">Proso millet</name>
    <name type="synonym">Broomcorn millet</name>
    <dbReference type="NCBI Taxonomy" id="4540"/>
    <lineage>
        <taxon>Eukaryota</taxon>
        <taxon>Viridiplantae</taxon>
        <taxon>Streptophyta</taxon>
        <taxon>Embryophyta</taxon>
        <taxon>Tracheophyta</taxon>
        <taxon>Spermatophyta</taxon>
        <taxon>Magnoliopsida</taxon>
        <taxon>Liliopsida</taxon>
        <taxon>Poales</taxon>
        <taxon>Poaceae</taxon>
        <taxon>PACMAD clade</taxon>
        <taxon>Panicoideae</taxon>
        <taxon>Panicodae</taxon>
        <taxon>Paniceae</taxon>
        <taxon>Panicinae</taxon>
        <taxon>Panicum</taxon>
        <taxon>Panicum sect. Panicum</taxon>
    </lineage>
</organism>
<sequence>MSCGETAEPRIRCARGVSFAPFAFRNLLPQILSVLPIEPSLKGRKEAAAAARDLLKVDVGRVRKAGAAQSRKDVVARKGPGRARVPPVLELSSGWAARVPEQRSSGYGAVAATPTKSFTDSSFFFNGSAGDFFGKPGQIPQSWNPQSLDPATGTNATPPGGFQNFIQPNMSQNFIFGGEASQFATFKPSRTMQDVQSEEEMSTPISAKDNNTYVNVDSGEEAPRTEKRIFWTQEEDVRMHKKKEGSYNEKEGEAEAHIDVDELDDQPRPMGQKLAKKLKYAKSKEVGHIDLDELEKFGKIQDEQNANRLKVLEVQQKLSSEKIERTKLAHLVAKEHEEAAEMQREATKYELETRMFETYNRLLSTDLSLMSDEEKLDHANTMKCLKNKLVAEN</sequence>
<gene>
    <name evidence="1" type="ORF">C2845_PM07G36640</name>
</gene>
<dbReference type="PANTHER" id="PTHR45224">
    <property type="entry name" value="OS01G0527900 PROTEIN-RELATED"/>
    <property type="match status" value="1"/>
</dbReference>
<protein>
    <recommendedName>
        <fullName evidence="3">No apical meristem-associated C-terminal domain-containing protein</fullName>
    </recommendedName>
</protein>
<evidence type="ECO:0000313" key="2">
    <source>
        <dbReference type="Proteomes" id="UP000275267"/>
    </source>
</evidence>
<evidence type="ECO:0000313" key="1">
    <source>
        <dbReference type="EMBL" id="RLN23412.1"/>
    </source>
</evidence>
<accession>A0A3L6SLA7</accession>
<dbReference type="OrthoDB" id="10460228at2759"/>
<dbReference type="EMBL" id="PQIB02000004">
    <property type="protein sequence ID" value="RLN23412.1"/>
    <property type="molecule type" value="Genomic_DNA"/>
</dbReference>
<name>A0A3L6SLA7_PANMI</name>
<dbReference type="AlphaFoldDB" id="A0A3L6SLA7"/>
<comment type="caution">
    <text evidence="1">The sequence shown here is derived from an EMBL/GenBank/DDBJ whole genome shotgun (WGS) entry which is preliminary data.</text>
</comment>
<evidence type="ECO:0008006" key="3">
    <source>
        <dbReference type="Google" id="ProtNLM"/>
    </source>
</evidence>